<keyword evidence="4" id="KW-0548">Nucleotidyltransferase</keyword>
<dbReference type="InterPro" id="IPR043519">
    <property type="entry name" value="NT_sf"/>
</dbReference>
<evidence type="ECO:0000259" key="10">
    <source>
        <dbReference type="Pfam" id="PF01909"/>
    </source>
</evidence>
<dbReference type="InterPro" id="IPR002934">
    <property type="entry name" value="Polymerase_NTP_transf_dom"/>
</dbReference>
<dbReference type="EMBL" id="CP067420">
    <property type="protein sequence ID" value="QQP87614.1"/>
    <property type="molecule type" value="Genomic_DNA"/>
</dbReference>
<name>A0ABX7B1R1_9PROT</name>
<evidence type="ECO:0000256" key="6">
    <source>
        <dbReference type="ARBA" id="ARBA00022741"/>
    </source>
</evidence>
<evidence type="ECO:0000256" key="1">
    <source>
        <dbReference type="ARBA" id="ARBA00001946"/>
    </source>
</evidence>
<evidence type="ECO:0000256" key="8">
    <source>
        <dbReference type="ARBA" id="ARBA00022842"/>
    </source>
</evidence>
<dbReference type="PANTHER" id="PTHR33571">
    <property type="entry name" value="SSL8005 PROTEIN"/>
    <property type="match status" value="1"/>
</dbReference>
<dbReference type="InterPro" id="IPR052038">
    <property type="entry name" value="Type-VII_TA_antitoxin"/>
</dbReference>
<evidence type="ECO:0000313" key="11">
    <source>
        <dbReference type="EMBL" id="QQP87614.1"/>
    </source>
</evidence>
<comment type="cofactor">
    <cofactor evidence="1">
        <name>Mg(2+)</name>
        <dbReference type="ChEBI" id="CHEBI:18420"/>
    </cofactor>
</comment>
<dbReference type="PANTHER" id="PTHR33571:SF14">
    <property type="entry name" value="PROTEIN ADENYLYLTRANSFERASE MJ0435-RELATED"/>
    <property type="match status" value="1"/>
</dbReference>
<dbReference type="CDD" id="cd05403">
    <property type="entry name" value="NT_KNTase_like"/>
    <property type="match status" value="1"/>
</dbReference>
<keyword evidence="6" id="KW-0547">Nucleotide-binding</keyword>
<dbReference type="Proteomes" id="UP000595197">
    <property type="component" value="Chromosome"/>
</dbReference>
<keyword evidence="12" id="KW-1185">Reference proteome</keyword>
<keyword evidence="7" id="KW-0067">ATP-binding</keyword>
<evidence type="ECO:0000256" key="3">
    <source>
        <dbReference type="ARBA" id="ARBA00022679"/>
    </source>
</evidence>
<reference evidence="11" key="1">
    <citation type="submission" date="2021-02" db="EMBL/GenBank/DDBJ databases">
        <title>Skermanella TT6 skin isolate.</title>
        <authorList>
            <person name="Lee K."/>
            <person name="Ganzorig M."/>
        </authorList>
    </citation>
    <scope>NUCLEOTIDE SEQUENCE</scope>
    <source>
        <strain evidence="11">TT6</strain>
    </source>
</reference>
<keyword evidence="5" id="KW-0479">Metal-binding</keyword>
<gene>
    <name evidence="11" type="ORF">IGS68_16060</name>
</gene>
<comment type="similarity">
    <text evidence="9">Belongs to the MntA antitoxin family.</text>
</comment>
<evidence type="ECO:0000313" key="12">
    <source>
        <dbReference type="Proteomes" id="UP000595197"/>
    </source>
</evidence>
<organism evidence="11 12">
    <name type="scientific">Skermanella cutis</name>
    <dbReference type="NCBI Taxonomy" id="2775420"/>
    <lineage>
        <taxon>Bacteria</taxon>
        <taxon>Pseudomonadati</taxon>
        <taxon>Pseudomonadota</taxon>
        <taxon>Alphaproteobacteria</taxon>
        <taxon>Rhodospirillales</taxon>
        <taxon>Azospirillaceae</taxon>
        <taxon>Skermanella</taxon>
    </lineage>
</organism>
<dbReference type="Gene3D" id="3.30.460.10">
    <property type="entry name" value="Beta Polymerase, domain 2"/>
    <property type="match status" value="1"/>
</dbReference>
<dbReference type="SUPFAM" id="SSF81301">
    <property type="entry name" value="Nucleotidyltransferase"/>
    <property type="match status" value="1"/>
</dbReference>
<sequence length="98" mass="11073">MDREQVIATLRAHEPELRHRGIRHAALFGSVVRGEAKPSSDIDLLIDLDPEAPIGVFEYVELTDFIGGLFPVRVDVANRAKLKPHVRPWAEREALYAF</sequence>
<evidence type="ECO:0000256" key="7">
    <source>
        <dbReference type="ARBA" id="ARBA00022840"/>
    </source>
</evidence>
<protein>
    <submittedName>
        <fullName evidence="11">Nucleotidyltransferase domain-containing protein</fullName>
    </submittedName>
</protein>
<keyword evidence="2" id="KW-1277">Toxin-antitoxin system</keyword>
<accession>A0ABX7B1R1</accession>
<feature type="domain" description="Polymerase nucleotidyl transferase" evidence="10">
    <location>
        <begin position="15"/>
        <end position="88"/>
    </location>
</feature>
<dbReference type="RefSeq" id="WP_201071077.1">
    <property type="nucleotide sequence ID" value="NZ_CP067420.1"/>
</dbReference>
<evidence type="ECO:0000256" key="2">
    <source>
        <dbReference type="ARBA" id="ARBA00022649"/>
    </source>
</evidence>
<dbReference type="Pfam" id="PF01909">
    <property type="entry name" value="NTP_transf_2"/>
    <property type="match status" value="1"/>
</dbReference>
<evidence type="ECO:0000256" key="9">
    <source>
        <dbReference type="ARBA" id="ARBA00038276"/>
    </source>
</evidence>
<proteinExistence type="inferred from homology"/>
<evidence type="ECO:0000256" key="5">
    <source>
        <dbReference type="ARBA" id="ARBA00022723"/>
    </source>
</evidence>
<keyword evidence="3" id="KW-0808">Transferase</keyword>
<evidence type="ECO:0000256" key="4">
    <source>
        <dbReference type="ARBA" id="ARBA00022695"/>
    </source>
</evidence>
<keyword evidence="8" id="KW-0460">Magnesium</keyword>